<feature type="repeat" description="RCC1" evidence="2">
    <location>
        <begin position="368"/>
        <end position="412"/>
    </location>
</feature>
<dbReference type="PRINTS" id="PR00633">
    <property type="entry name" value="RCCNDNSATION"/>
</dbReference>
<dbReference type="PROSITE" id="PS50012">
    <property type="entry name" value="RCC1_3"/>
    <property type="match status" value="6"/>
</dbReference>
<keyword evidence="1" id="KW-0677">Repeat</keyword>
<evidence type="ECO:0000313" key="5">
    <source>
        <dbReference type="Proteomes" id="UP000095283"/>
    </source>
</evidence>
<keyword evidence="5" id="KW-1185">Reference proteome</keyword>
<dbReference type="InterPro" id="IPR057285">
    <property type="entry name" value="Pre-PUA_NSUN2"/>
</dbReference>
<dbReference type="InterPro" id="IPR058923">
    <property type="entry name" value="RCC1-like_dom"/>
</dbReference>
<dbReference type="InterPro" id="IPR000408">
    <property type="entry name" value="Reg_chr_condens"/>
</dbReference>
<dbReference type="GO" id="GO:0008168">
    <property type="term" value="F:methyltransferase activity"/>
    <property type="evidence" value="ECO:0007669"/>
    <property type="project" value="UniProtKB-KW"/>
</dbReference>
<evidence type="ECO:0000313" key="6">
    <source>
        <dbReference type="WBParaSite" id="Hba_16581"/>
    </source>
</evidence>
<feature type="repeat" description="RCC1" evidence="2">
    <location>
        <begin position="263"/>
        <end position="316"/>
    </location>
</feature>
<dbReference type="InterPro" id="IPR009091">
    <property type="entry name" value="RCC1/BLIP-II"/>
</dbReference>
<keyword evidence="3" id="KW-0949">S-adenosyl-L-methionine</keyword>
<dbReference type="Gene3D" id="2.130.10.30">
    <property type="entry name" value="Regulator of chromosome condensation 1/beta-lactamase-inhibitor protein II"/>
    <property type="match status" value="2"/>
</dbReference>
<evidence type="ECO:0000256" key="1">
    <source>
        <dbReference type="ARBA" id="ARBA00022737"/>
    </source>
</evidence>
<dbReference type="SUPFAM" id="SSF50985">
    <property type="entry name" value="RCC1/BLIP-II"/>
    <property type="match status" value="1"/>
</dbReference>
<keyword evidence="3" id="KW-0489">Methyltransferase</keyword>
<dbReference type="GO" id="GO:0003723">
    <property type="term" value="F:RNA binding"/>
    <property type="evidence" value="ECO:0007669"/>
    <property type="project" value="UniProtKB-UniRule"/>
</dbReference>
<evidence type="ECO:0000256" key="3">
    <source>
        <dbReference type="PROSITE-ProRule" id="PRU01023"/>
    </source>
</evidence>
<evidence type="ECO:0000259" key="4">
    <source>
        <dbReference type="PROSITE" id="PS51686"/>
    </source>
</evidence>
<proteinExistence type="inferred from homology"/>
<dbReference type="GO" id="GO:0032259">
    <property type="term" value="P:methylation"/>
    <property type="evidence" value="ECO:0007669"/>
    <property type="project" value="UniProtKB-KW"/>
</dbReference>
<reference evidence="6" key="1">
    <citation type="submission" date="2016-11" db="UniProtKB">
        <authorList>
            <consortium name="WormBaseParasite"/>
        </authorList>
    </citation>
    <scope>IDENTIFICATION</scope>
</reference>
<feature type="repeat" description="RCC1" evidence="2">
    <location>
        <begin position="413"/>
        <end position="464"/>
    </location>
</feature>
<protein>
    <submittedName>
        <fullName evidence="6">SAM_MT_RSMB_NOP domain-containing protein</fullName>
    </submittedName>
</protein>
<dbReference type="PROSITE" id="PS00626">
    <property type="entry name" value="RCC1_2"/>
    <property type="match status" value="4"/>
</dbReference>
<dbReference type="InterPro" id="IPR001678">
    <property type="entry name" value="MeTrfase_RsmB-F_NOP2_dom"/>
</dbReference>
<feature type="repeat" description="RCC1" evidence="2">
    <location>
        <begin position="317"/>
        <end position="367"/>
    </location>
</feature>
<dbReference type="Pfam" id="PF25390">
    <property type="entry name" value="WD40_RLD"/>
    <property type="match status" value="1"/>
</dbReference>
<feature type="repeat" description="RCC1" evidence="2">
    <location>
        <begin position="465"/>
        <end position="517"/>
    </location>
</feature>
<dbReference type="PANTHER" id="PTHR22872">
    <property type="entry name" value="BTK-BINDING PROTEIN-RELATED"/>
    <property type="match status" value="1"/>
</dbReference>
<accession>A0A1I7XGZ0</accession>
<dbReference type="WBParaSite" id="Hba_16581">
    <property type="protein sequence ID" value="Hba_16581"/>
    <property type="gene ID" value="Hba_16581"/>
</dbReference>
<dbReference type="Proteomes" id="UP000095283">
    <property type="component" value="Unplaced"/>
</dbReference>
<dbReference type="PROSITE" id="PS51686">
    <property type="entry name" value="SAM_MT_RSMB_NOP"/>
    <property type="match status" value="1"/>
</dbReference>
<keyword evidence="3" id="KW-0808">Transferase</keyword>
<keyword evidence="3" id="KW-0694">RNA-binding</keyword>
<name>A0A1I7XGZ0_HETBA</name>
<comment type="similarity">
    <text evidence="3">Belongs to the class I-like SAM-binding methyltransferase superfamily. RsmB/NOP family.</text>
</comment>
<dbReference type="AlphaFoldDB" id="A0A1I7XGZ0"/>
<dbReference type="Pfam" id="PF25376">
    <property type="entry name" value="Pre-PUA_NSUN2"/>
    <property type="match status" value="1"/>
</dbReference>
<feature type="domain" description="SAM-dependent MTase RsmB/NOP-type" evidence="4">
    <location>
        <begin position="1"/>
        <end position="21"/>
    </location>
</feature>
<feature type="repeat" description="RCC1" evidence="2">
    <location>
        <begin position="517"/>
        <end position="566"/>
    </location>
</feature>
<comment type="caution">
    <text evidence="3">Lacks conserved residue(s) required for the propagation of feature annotation.</text>
</comment>
<sequence length="869" mass="97011">MRIVPHHQNTGGFFVALIEKVSEIAFKATSIRFILFHIVKLVNIIIMIDSGPVWKKQKMFKDEPFTFLRKDDERWFDIRDHYGISDHFTYGNLFSRRLAENDANSRQLFFANDAVKNFVMRNMTTVSIQNAGMKMFSRTEQKVESTRFRLSQEGIRHLLPFLNKQKVKISRDDMLKLLSTESTMIPLESLDCKETIRSQKTGSLVLFVNEEDPVCTWVGLNFLNITRISAVDLLVGAPYGIHGTAVQSVACGEKHTLMLAEDGKMWSVGGNEDGQLGRGGRGSGSYTIYPVSFTGGVEIIQVISAGRSHSLAVAEDGRLFAWGSNEHGQLALPHNVRWQETPKRISTLNEVVQVATGPDHCIALLESGLVMVWGEQYDGAILHSPTVVHHLIGIPIVRVSAGGRHCVALSASGAVYTWGQNDFGQLGTGDMRGRPTPYFLEGMSSMGIVEVCCGDSHTVLLNKEGRLFGFGSDAYGQLGCGRKFDKHITPAAVTELMGSHVTRVACGRNHTIVIIGGRVYPFGQNANGQLGNGSVLNQVTPKQTDELDHVCAVFAGWDQTFFMRVAGVQDVSPGPSCRLSGPKFLSKDMVIDLLLKHDKMELIGLIESVFSSVSSINGSFLYVDDRRFLSDPKTFGVNLDDVMDTFNALASSPDARQYAELVMDMCQMSVFSDDFDASQLHSVESLRVFLILPWLETFVVNVTRTTVTALHRPFANAIMRLKPNSRLILGINLTFWRTVSIIYNCRKKWWLGLQVRHFNRIVTAMLSAVRCLVLDKVDPSECLVTNKIPLENFYIHELNNNYNLKQDYAHWASASNQIKQNAPFWSSYPFLMNGAAKGELLHVEALISMHTSNIRFEEVAYCSDYYIPS</sequence>
<evidence type="ECO:0000256" key="2">
    <source>
        <dbReference type="PROSITE-ProRule" id="PRU00235"/>
    </source>
</evidence>
<organism evidence="5 6">
    <name type="scientific">Heterorhabditis bacteriophora</name>
    <name type="common">Entomopathogenic nematode worm</name>
    <dbReference type="NCBI Taxonomy" id="37862"/>
    <lineage>
        <taxon>Eukaryota</taxon>
        <taxon>Metazoa</taxon>
        <taxon>Ecdysozoa</taxon>
        <taxon>Nematoda</taxon>
        <taxon>Chromadorea</taxon>
        <taxon>Rhabditida</taxon>
        <taxon>Rhabditina</taxon>
        <taxon>Rhabditomorpha</taxon>
        <taxon>Strongyloidea</taxon>
        <taxon>Heterorhabditidae</taxon>
        <taxon>Heterorhabditis</taxon>
    </lineage>
</organism>
<dbReference type="InterPro" id="IPR051625">
    <property type="entry name" value="Signaling_Regulatory_Domain"/>
</dbReference>